<accession>A0A7J3SLW5</accession>
<dbReference type="EC" id="1.1.1.336" evidence="1"/>
<evidence type="ECO:0000256" key="3">
    <source>
        <dbReference type="ARBA" id="ARBA00023002"/>
    </source>
</evidence>
<comment type="caution">
    <text evidence="9">The sequence shown here is derived from an EMBL/GenBank/DDBJ whole genome shotgun (WGS) entry which is preliminary data.</text>
</comment>
<dbReference type="AlphaFoldDB" id="A0A7J3SLW5"/>
<dbReference type="NCBIfam" id="TIGR03026">
    <property type="entry name" value="NDP-sugDHase"/>
    <property type="match status" value="1"/>
</dbReference>
<name>A0A7J3SLW5_9CREN</name>
<keyword evidence="3" id="KW-0560">Oxidoreductase</keyword>
<dbReference type="InterPro" id="IPR008927">
    <property type="entry name" value="6-PGluconate_DH-like_C_sf"/>
</dbReference>
<evidence type="ECO:0000313" key="9">
    <source>
        <dbReference type="EMBL" id="HGZ60272.1"/>
    </source>
</evidence>
<comment type="similarity">
    <text evidence="7">Belongs to the UDP-glucose/GDP-mannose dehydrogenase family.</text>
</comment>
<dbReference type="GO" id="GO:0089714">
    <property type="term" value="F:UDP-N-acetyl-D-mannosamine dehydrogenase activity"/>
    <property type="evidence" value="ECO:0007669"/>
    <property type="project" value="UniProtKB-EC"/>
</dbReference>
<dbReference type="SUPFAM" id="SSF48179">
    <property type="entry name" value="6-phosphogluconate dehydrogenase C-terminal domain-like"/>
    <property type="match status" value="1"/>
</dbReference>
<dbReference type="Pfam" id="PF00984">
    <property type="entry name" value="UDPG_MGDP_dh"/>
    <property type="match status" value="1"/>
</dbReference>
<reference evidence="9" key="1">
    <citation type="journal article" date="2020" name="mSystems">
        <title>Genome- and Community-Level Interaction Insights into Carbon Utilization and Element Cycling Functions of Hydrothermarchaeota in Hydrothermal Sediment.</title>
        <authorList>
            <person name="Zhou Z."/>
            <person name="Liu Y."/>
            <person name="Xu W."/>
            <person name="Pan J."/>
            <person name="Luo Z.H."/>
            <person name="Li M."/>
        </authorList>
    </citation>
    <scope>NUCLEOTIDE SEQUENCE [LARGE SCALE GENOMIC DNA]</scope>
    <source>
        <strain evidence="9">SpSt-885</strain>
    </source>
</reference>
<dbReference type="InterPro" id="IPR014027">
    <property type="entry name" value="UDP-Glc/GDP-Man_DH_C"/>
</dbReference>
<dbReference type="Pfam" id="PF03721">
    <property type="entry name" value="UDPG_MGDP_dh_N"/>
    <property type="match status" value="1"/>
</dbReference>
<dbReference type="InterPro" id="IPR036220">
    <property type="entry name" value="UDP-Glc/GDP-Man_DH_C_sf"/>
</dbReference>
<evidence type="ECO:0000259" key="8">
    <source>
        <dbReference type="SMART" id="SM00984"/>
    </source>
</evidence>
<evidence type="ECO:0000256" key="6">
    <source>
        <dbReference type="ARBA" id="ARBA00049130"/>
    </source>
</evidence>
<organism evidence="9">
    <name type="scientific">Fervidicoccus fontis</name>
    <dbReference type="NCBI Taxonomy" id="683846"/>
    <lineage>
        <taxon>Archaea</taxon>
        <taxon>Thermoproteota</taxon>
        <taxon>Thermoprotei</taxon>
        <taxon>Fervidicoccales</taxon>
        <taxon>Fervidicoccaceae</taxon>
        <taxon>Fervidicoccus</taxon>
    </lineage>
</organism>
<gene>
    <name evidence="9" type="ORF">ENW83_03585</name>
</gene>
<evidence type="ECO:0000256" key="4">
    <source>
        <dbReference type="ARBA" id="ARBA00023027"/>
    </source>
</evidence>
<dbReference type="InterPro" id="IPR001732">
    <property type="entry name" value="UDP-Glc/GDP-Man_DH_N"/>
</dbReference>
<dbReference type="PANTHER" id="PTHR43491:SF5">
    <property type="entry name" value="UDP-N-ACETYL-D-MANNOSAMINE DEHYDROGENASE"/>
    <property type="match status" value="1"/>
</dbReference>
<dbReference type="SUPFAM" id="SSF51735">
    <property type="entry name" value="NAD(P)-binding Rossmann-fold domains"/>
    <property type="match status" value="1"/>
</dbReference>
<feature type="domain" description="UDP-glucose/GDP-mannose dehydrogenase C-terminal" evidence="8">
    <location>
        <begin position="335"/>
        <end position="432"/>
    </location>
</feature>
<dbReference type="PIRSF" id="PIRSF500136">
    <property type="entry name" value="UDP_ManNAc_DH"/>
    <property type="match status" value="1"/>
</dbReference>
<dbReference type="EMBL" id="DTLS01000099">
    <property type="protein sequence ID" value="HGZ60272.1"/>
    <property type="molecule type" value="Genomic_DNA"/>
</dbReference>
<evidence type="ECO:0000256" key="1">
    <source>
        <dbReference type="ARBA" id="ARBA00012935"/>
    </source>
</evidence>
<sequence length="455" mass="49539">MVLLSLSSEESSKLLKEGKLTVSVFGLGKMGLPLALVFAERGAKVIGVDANTNIVESLNKGVNTIPFEPGVEDMLKNSLNAGRFVATTNGIWATSQSDLIVILVPVYASRAGIDLSNMKSAMESIGKGLRRGSIIVTETTLPPGTTESFIPILERLSNLRAGKDFGIAHAPERTMSGRVVKDITESYPKILGAINRETLEPLLGIYRTINTKGVIPLSSIKAAEAVKVFEGVYRDVNIALANELALISEELGLNVNEIIDSANSQPYSHIHRPGAGVGGHCIPVYPWFLIHSFPELAKIIRLSREINELMPIHMVELILRALNAAGRSLKGSRVIVLGLSYRGGVKEHLNSPSIPLIEQLLSWDANVEVFDPYYSNAEIEKMGLKPFNGSFDGADALVVMTDHSEFKKLDLEGIRKHMRTSVIVDGRYIFLGREELTDFIYIAPGIPFGKPKKGA</sequence>
<keyword evidence="4" id="KW-0520">NAD</keyword>
<dbReference type="SUPFAM" id="SSF52413">
    <property type="entry name" value="UDP-glucose/GDP-mannose dehydrogenase C-terminal domain"/>
    <property type="match status" value="1"/>
</dbReference>
<comment type="catalytic activity">
    <reaction evidence="6">
        <text>UDP-N-acetyl-alpha-D-mannosamine + 2 NAD(+) + H2O = UDP-N-acetyl-alpha-D-mannosaminouronate + 2 NADH + 3 H(+)</text>
        <dbReference type="Rhea" id="RHEA:25780"/>
        <dbReference type="ChEBI" id="CHEBI:15377"/>
        <dbReference type="ChEBI" id="CHEBI:15378"/>
        <dbReference type="ChEBI" id="CHEBI:57540"/>
        <dbReference type="ChEBI" id="CHEBI:57945"/>
        <dbReference type="ChEBI" id="CHEBI:68623"/>
        <dbReference type="ChEBI" id="CHEBI:70731"/>
        <dbReference type="EC" id="1.1.1.336"/>
    </reaction>
</comment>
<dbReference type="PIRSF" id="PIRSF000124">
    <property type="entry name" value="UDPglc_GDPman_dh"/>
    <property type="match status" value="1"/>
</dbReference>
<protein>
    <recommendedName>
        <fullName evidence="2">UDP-N-acetyl-D-mannosamine dehydrogenase</fullName>
        <ecNumber evidence="1">1.1.1.336</ecNumber>
    </recommendedName>
    <alternativeName>
        <fullName evidence="5">UDP-ManNAc 6-dehydrogenase</fullName>
    </alternativeName>
</protein>
<dbReference type="SMART" id="SM00984">
    <property type="entry name" value="UDPG_MGDP_dh_C"/>
    <property type="match status" value="1"/>
</dbReference>
<evidence type="ECO:0000256" key="7">
    <source>
        <dbReference type="PIRNR" id="PIRNR000124"/>
    </source>
</evidence>
<dbReference type="InterPro" id="IPR014026">
    <property type="entry name" value="UDP-Glc/GDP-Man_DH_dimer"/>
</dbReference>
<dbReference type="PANTHER" id="PTHR43491">
    <property type="entry name" value="UDP-N-ACETYL-D-MANNOSAMINE DEHYDROGENASE"/>
    <property type="match status" value="1"/>
</dbReference>
<dbReference type="GO" id="GO:0016628">
    <property type="term" value="F:oxidoreductase activity, acting on the CH-CH group of donors, NAD or NADP as acceptor"/>
    <property type="evidence" value="ECO:0007669"/>
    <property type="project" value="InterPro"/>
</dbReference>
<proteinExistence type="inferred from homology"/>
<dbReference type="InterPro" id="IPR017476">
    <property type="entry name" value="UDP-Glc/GDP-Man"/>
</dbReference>
<dbReference type="GO" id="GO:0000271">
    <property type="term" value="P:polysaccharide biosynthetic process"/>
    <property type="evidence" value="ECO:0007669"/>
    <property type="project" value="InterPro"/>
</dbReference>
<dbReference type="GO" id="GO:0051287">
    <property type="term" value="F:NAD binding"/>
    <property type="evidence" value="ECO:0007669"/>
    <property type="project" value="InterPro"/>
</dbReference>
<dbReference type="Pfam" id="PF03720">
    <property type="entry name" value="UDPG_MGDP_dh_C"/>
    <property type="match status" value="1"/>
</dbReference>
<dbReference type="InterPro" id="IPR036291">
    <property type="entry name" value="NAD(P)-bd_dom_sf"/>
</dbReference>
<dbReference type="Gene3D" id="3.40.50.720">
    <property type="entry name" value="NAD(P)-binding Rossmann-like Domain"/>
    <property type="match status" value="2"/>
</dbReference>
<evidence type="ECO:0000256" key="2">
    <source>
        <dbReference type="ARBA" id="ARBA00016796"/>
    </source>
</evidence>
<dbReference type="InterPro" id="IPR028359">
    <property type="entry name" value="UDP_ManNAc/GlcNAc_DH"/>
</dbReference>
<evidence type="ECO:0000256" key="5">
    <source>
        <dbReference type="ARBA" id="ARBA00030172"/>
    </source>
</evidence>